<dbReference type="GO" id="GO:0016301">
    <property type="term" value="F:kinase activity"/>
    <property type="evidence" value="ECO:0007669"/>
    <property type="project" value="UniProtKB-KW"/>
</dbReference>
<dbReference type="PROSITE" id="PS00107">
    <property type="entry name" value="PROTEIN_KINASE_ATP"/>
    <property type="match status" value="1"/>
</dbReference>
<dbReference type="InterPro" id="IPR011009">
    <property type="entry name" value="Kinase-like_dom_sf"/>
</dbReference>
<organism evidence="6 7">
    <name type="scientific">Hydra vulgaris</name>
    <name type="common">Hydra</name>
    <name type="synonym">Hydra attenuata</name>
    <dbReference type="NCBI Taxonomy" id="6087"/>
    <lineage>
        <taxon>Eukaryota</taxon>
        <taxon>Metazoa</taxon>
        <taxon>Cnidaria</taxon>
        <taxon>Hydrozoa</taxon>
        <taxon>Hydroidolina</taxon>
        <taxon>Anthoathecata</taxon>
        <taxon>Aplanulata</taxon>
        <taxon>Hydridae</taxon>
        <taxon>Hydra</taxon>
    </lineage>
</organism>
<dbReference type="SMART" id="SM00220">
    <property type="entry name" value="S_TKc"/>
    <property type="match status" value="1"/>
</dbReference>
<feature type="binding site" evidence="3">
    <location>
        <position position="46"/>
    </location>
    <ligand>
        <name>ATP</name>
        <dbReference type="ChEBI" id="CHEBI:30616"/>
    </ligand>
</feature>
<evidence type="ECO:0000256" key="1">
    <source>
        <dbReference type="ARBA" id="ARBA00022741"/>
    </source>
</evidence>
<dbReference type="Proteomes" id="UP001652625">
    <property type="component" value="Chromosome 13"/>
</dbReference>
<name>A0ABM4DEC2_HYDVU</name>
<proteinExistence type="inferred from homology"/>
<evidence type="ECO:0000313" key="6">
    <source>
        <dbReference type="Proteomes" id="UP001652625"/>
    </source>
</evidence>
<evidence type="ECO:0000313" key="7">
    <source>
        <dbReference type="RefSeq" id="XP_065672771.1"/>
    </source>
</evidence>
<evidence type="ECO:0000256" key="4">
    <source>
        <dbReference type="RuleBase" id="RU000304"/>
    </source>
</evidence>
<dbReference type="InterPro" id="IPR000719">
    <property type="entry name" value="Prot_kinase_dom"/>
</dbReference>
<evidence type="ECO:0000256" key="2">
    <source>
        <dbReference type="ARBA" id="ARBA00022840"/>
    </source>
</evidence>
<dbReference type="InterPro" id="IPR017441">
    <property type="entry name" value="Protein_kinase_ATP_BS"/>
</dbReference>
<protein>
    <submittedName>
        <fullName evidence="7">Calcium/calmodulin-dependent protein kinase type IV isoform X2</fullName>
    </submittedName>
</protein>
<dbReference type="Gene3D" id="1.10.510.10">
    <property type="entry name" value="Transferase(Phosphotransferase) domain 1"/>
    <property type="match status" value="1"/>
</dbReference>
<evidence type="ECO:0000259" key="5">
    <source>
        <dbReference type="PROSITE" id="PS50011"/>
    </source>
</evidence>
<dbReference type="SUPFAM" id="SSF56112">
    <property type="entry name" value="Protein kinase-like (PK-like)"/>
    <property type="match status" value="1"/>
</dbReference>
<gene>
    <name evidence="7" type="primary">LOC100213537</name>
</gene>
<dbReference type="InterPro" id="IPR008271">
    <property type="entry name" value="Ser/Thr_kinase_AS"/>
</dbReference>
<dbReference type="Pfam" id="PF00069">
    <property type="entry name" value="Pkinase"/>
    <property type="match status" value="1"/>
</dbReference>
<dbReference type="PANTHER" id="PTHR24347">
    <property type="entry name" value="SERINE/THREONINE-PROTEIN KINASE"/>
    <property type="match status" value="1"/>
</dbReference>
<dbReference type="GeneID" id="100213537"/>
<keyword evidence="1 3" id="KW-0547">Nucleotide-binding</keyword>
<dbReference type="PROSITE" id="PS50011">
    <property type="entry name" value="PROTEIN_KINASE_DOM"/>
    <property type="match status" value="1"/>
</dbReference>
<comment type="similarity">
    <text evidence="4">Belongs to the protein kinase superfamily.</text>
</comment>
<keyword evidence="4" id="KW-0723">Serine/threonine-protein kinase</keyword>
<sequence>MSNFFPESRTENVENFYDIGKELGRGATSVVKIVTQKGTNFQYAMKQMKKNIDKKIIRTEIGILLRLCHPNIIKLKEIFESQTHLFLILELVTGGELFDRIVEKGFYSERDAALCVKQLCEAVGYLHENDIVHRDLKPENLLYANKDENSPLKLADFGLSKMLTTTSSTMQTVCGTPGYCAPEVLLGKEYNSAVDMWAIGVITYIMLCGFEPFFDERGDQAMFQKILKCDYEFVTPWWDDVSINAKDLVKMLLVLDPKKRLTAKEALAHPWVQGKGANIIHMEKAQDKLREFNARRKIKAGAHAVIAVTDLLRKLNANKK</sequence>
<dbReference type="PROSITE" id="PS00108">
    <property type="entry name" value="PROTEIN_KINASE_ST"/>
    <property type="match status" value="1"/>
</dbReference>
<keyword evidence="7" id="KW-0808">Transferase</keyword>
<keyword evidence="7" id="KW-0418">Kinase</keyword>
<feature type="domain" description="Protein kinase" evidence="5">
    <location>
        <begin position="17"/>
        <end position="272"/>
    </location>
</feature>
<dbReference type="Gene3D" id="3.30.200.20">
    <property type="entry name" value="Phosphorylase Kinase, domain 1"/>
    <property type="match status" value="1"/>
</dbReference>
<accession>A0ABM4DEC2</accession>
<keyword evidence="6" id="KW-1185">Reference proteome</keyword>
<evidence type="ECO:0000256" key="3">
    <source>
        <dbReference type="PROSITE-ProRule" id="PRU10141"/>
    </source>
</evidence>
<reference evidence="7" key="1">
    <citation type="submission" date="2025-08" db="UniProtKB">
        <authorList>
            <consortium name="RefSeq"/>
        </authorList>
    </citation>
    <scope>IDENTIFICATION</scope>
</reference>
<dbReference type="RefSeq" id="XP_065672771.1">
    <property type="nucleotide sequence ID" value="XM_065816699.1"/>
</dbReference>
<keyword evidence="2 3" id="KW-0067">ATP-binding</keyword>